<comment type="caution">
    <text evidence="3">The sequence shown here is derived from an EMBL/GenBank/DDBJ whole genome shotgun (WGS) entry which is preliminary data.</text>
</comment>
<proteinExistence type="predicted"/>
<dbReference type="RefSeq" id="WP_371240988.1">
    <property type="nucleotide sequence ID" value="NZ_JAHWZY010000026.1"/>
</dbReference>
<keyword evidence="3" id="KW-0067">ATP-binding</keyword>
<dbReference type="PANTHER" id="PTHR35526:SF3">
    <property type="entry name" value="ANTI-SIGMA-F FACTOR RSBW"/>
    <property type="match status" value="1"/>
</dbReference>
<sequence length="143" mass="16107">MPDPQPSTTLVHDWSMGYPMTPPRTVRLARLHVRRRLTMWSWAGEVDDAVLVTSELVANAVRHGRLPGHELWVRLRELETGVLVVDVSDPVRVFPEVKEEPEGEGGRGLLVVARLATRLEWFPRAEVGKTVRALLVPVRPPRG</sequence>
<reference evidence="3 4" key="1">
    <citation type="journal article" date="2021" name="Res Sq">
        <title>Streptomyces Pimoensis sp. nov., Isolated From the Taklimakan Desert in Xinjiang, China.</title>
        <authorList>
            <person name="Zhang P."/>
            <person name="Luo X."/>
            <person name="Luo X."/>
            <person name="Liu Z."/>
            <person name="Xia Z."/>
            <person name="Wan C."/>
            <person name="zhang L."/>
        </authorList>
    </citation>
    <scope>NUCLEOTIDE SEQUENCE [LARGE SCALE GENOMIC DNA]</scope>
    <source>
        <strain evidence="3 4">TRM75549</strain>
    </source>
</reference>
<feature type="domain" description="Histidine kinase/HSP90-like ATPase" evidence="2">
    <location>
        <begin position="24"/>
        <end position="133"/>
    </location>
</feature>
<evidence type="ECO:0000313" key="3">
    <source>
        <dbReference type="EMBL" id="MEZ3181442.1"/>
    </source>
</evidence>
<dbReference type="CDD" id="cd16936">
    <property type="entry name" value="HATPase_RsbW-like"/>
    <property type="match status" value="1"/>
</dbReference>
<keyword evidence="3" id="KW-0547">Nucleotide-binding</keyword>
<organism evidence="3 4">
    <name type="scientific">Streptomyces pimonensis</name>
    <dbReference type="NCBI Taxonomy" id="2860288"/>
    <lineage>
        <taxon>Bacteria</taxon>
        <taxon>Bacillati</taxon>
        <taxon>Actinomycetota</taxon>
        <taxon>Actinomycetes</taxon>
        <taxon>Kitasatosporales</taxon>
        <taxon>Streptomycetaceae</taxon>
        <taxon>Streptomyces</taxon>
    </lineage>
</organism>
<dbReference type="Gene3D" id="3.30.565.10">
    <property type="entry name" value="Histidine kinase-like ATPase, C-terminal domain"/>
    <property type="match status" value="1"/>
</dbReference>
<evidence type="ECO:0000259" key="2">
    <source>
        <dbReference type="Pfam" id="PF13581"/>
    </source>
</evidence>
<dbReference type="Pfam" id="PF13581">
    <property type="entry name" value="HATPase_c_2"/>
    <property type="match status" value="1"/>
</dbReference>
<name>A0ABV4J3F1_9ACTN</name>
<keyword evidence="4" id="KW-1185">Reference proteome</keyword>
<keyword evidence="1" id="KW-0418">Kinase</keyword>
<accession>A0ABV4J3F1</accession>
<protein>
    <submittedName>
        <fullName evidence="3">ATP-binding protein</fullName>
    </submittedName>
</protein>
<dbReference type="EMBL" id="JAHWZY010000026">
    <property type="protein sequence ID" value="MEZ3181442.1"/>
    <property type="molecule type" value="Genomic_DNA"/>
</dbReference>
<dbReference type="GO" id="GO:0005524">
    <property type="term" value="F:ATP binding"/>
    <property type="evidence" value="ECO:0007669"/>
    <property type="project" value="UniProtKB-KW"/>
</dbReference>
<keyword evidence="1" id="KW-0808">Transferase</keyword>
<gene>
    <name evidence="3" type="ORF">KYY02_22935</name>
</gene>
<evidence type="ECO:0000313" key="4">
    <source>
        <dbReference type="Proteomes" id="UP001567537"/>
    </source>
</evidence>
<keyword evidence="1" id="KW-0723">Serine/threonine-protein kinase</keyword>
<evidence type="ECO:0000256" key="1">
    <source>
        <dbReference type="ARBA" id="ARBA00022527"/>
    </source>
</evidence>
<dbReference type="InterPro" id="IPR050267">
    <property type="entry name" value="Anti-sigma-factor_SerPK"/>
</dbReference>
<dbReference type="Proteomes" id="UP001567537">
    <property type="component" value="Unassembled WGS sequence"/>
</dbReference>
<dbReference type="InterPro" id="IPR036890">
    <property type="entry name" value="HATPase_C_sf"/>
</dbReference>
<dbReference type="SUPFAM" id="SSF55874">
    <property type="entry name" value="ATPase domain of HSP90 chaperone/DNA topoisomerase II/histidine kinase"/>
    <property type="match status" value="1"/>
</dbReference>
<dbReference type="InterPro" id="IPR003594">
    <property type="entry name" value="HATPase_dom"/>
</dbReference>
<dbReference type="PANTHER" id="PTHR35526">
    <property type="entry name" value="ANTI-SIGMA-F FACTOR RSBW-RELATED"/>
    <property type="match status" value="1"/>
</dbReference>